<keyword evidence="1 2" id="KW-0808">Transferase</keyword>
<dbReference type="InterPro" id="IPR007577">
    <property type="entry name" value="GlycoTrfase_DXD_sugar-bd_CS"/>
</dbReference>
<dbReference type="GO" id="GO:0051999">
    <property type="term" value="P:mannosyl-inositol phosphorylceramide biosynthetic process"/>
    <property type="evidence" value="ECO:0007669"/>
    <property type="project" value="TreeGrafter"/>
</dbReference>
<organism evidence="2 3">
    <name type="scientific">Halomonas aestuarii</name>
    <dbReference type="NCBI Taxonomy" id="1897729"/>
    <lineage>
        <taxon>Bacteria</taxon>
        <taxon>Pseudomonadati</taxon>
        <taxon>Pseudomonadota</taxon>
        <taxon>Gammaproteobacteria</taxon>
        <taxon>Oceanospirillales</taxon>
        <taxon>Halomonadaceae</taxon>
        <taxon>Halomonas</taxon>
    </lineage>
</organism>
<sequence length="261" mass="30991">MNVLHVVLTSRFIKLVANFLKLASYPFHWLFPRKRFTIPAHAGPWWKRPDNTEDIPRIIWQTNFTDRVTLPVYLNYLFNRLMAPGFEYRFMVTQARGDFIKTHYPEETFQNYNRLQIGAAQADVWRVLVLLKHGGVYLDIDAHLVWPLAWILRRTKKELYVTTRKGQLSNYFIASQPESSHLQKVADRINLNINERRFSGVFQLTGPGVFNEVLDPAEVNTISYRHACNQGNFTNRHFQYIDKKEGKWHEQQRREKLIRED</sequence>
<keyword evidence="3" id="KW-1185">Reference proteome</keyword>
<evidence type="ECO:0000313" key="3">
    <source>
        <dbReference type="Proteomes" id="UP000181985"/>
    </source>
</evidence>
<dbReference type="PANTHER" id="PTHR32385">
    <property type="entry name" value="MANNOSYL PHOSPHORYLINOSITOL CERAMIDE SYNTHASE"/>
    <property type="match status" value="1"/>
</dbReference>
<protein>
    <submittedName>
        <fullName evidence="2">Glycosyl transferase</fullName>
    </submittedName>
</protein>
<dbReference type="GO" id="GO:0000030">
    <property type="term" value="F:mannosyltransferase activity"/>
    <property type="evidence" value="ECO:0007669"/>
    <property type="project" value="TreeGrafter"/>
</dbReference>
<evidence type="ECO:0000313" key="2">
    <source>
        <dbReference type="EMBL" id="APE32106.1"/>
    </source>
</evidence>
<dbReference type="RefSeq" id="WP_071945894.1">
    <property type="nucleotide sequence ID" value="NZ_CP018139.1"/>
</dbReference>
<dbReference type="InterPro" id="IPR051706">
    <property type="entry name" value="Glycosyltransferase_domain"/>
</dbReference>
<dbReference type="AlphaFoldDB" id="A0A1J0VJB5"/>
<dbReference type="GO" id="GO:0016020">
    <property type="term" value="C:membrane"/>
    <property type="evidence" value="ECO:0007669"/>
    <property type="project" value="GOC"/>
</dbReference>
<dbReference type="PANTHER" id="PTHR32385:SF15">
    <property type="entry name" value="INOSITOL PHOSPHOCERAMIDE MANNOSYLTRANSFERASE 1"/>
    <property type="match status" value="1"/>
</dbReference>
<reference evidence="3" key="1">
    <citation type="submission" date="2016-11" db="EMBL/GenBank/DDBJ databases">
        <title>Halolamina sediminis sp. nov., an extremely halophilic archaeon isolated from solar salt.</title>
        <authorList>
            <person name="Koh H.-W."/>
            <person name="Rani S."/>
            <person name="Park S.-J."/>
        </authorList>
    </citation>
    <scope>NUCLEOTIDE SEQUENCE [LARGE SCALE GENOMIC DNA]</scope>
    <source>
        <strain evidence="3">Hb3</strain>
    </source>
</reference>
<dbReference type="KEGG" id="hsi:BOX17_14790"/>
<dbReference type="EMBL" id="CP018139">
    <property type="protein sequence ID" value="APE32106.1"/>
    <property type="molecule type" value="Genomic_DNA"/>
</dbReference>
<dbReference type="Pfam" id="PF04488">
    <property type="entry name" value="Gly_transf_sug"/>
    <property type="match status" value="1"/>
</dbReference>
<dbReference type="Gene3D" id="3.90.550.20">
    <property type="match status" value="1"/>
</dbReference>
<dbReference type="SUPFAM" id="SSF53448">
    <property type="entry name" value="Nucleotide-diphospho-sugar transferases"/>
    <property type="match status" value="1"/>
</dbReference>
<dbReference type="OrthoDB" id="277808at2"/>
<dbReference type="InterPro" id="IPR029044">
    <property type="entry name" value="Nucleotide-diphossugar_trans"/>
</dbReference>
<name>A0A1J0VJB5_9GAMM</name>
<dbReference type="Proteomes" id="UP000181985">
    <property type="component" value="Chromosome"/>
</dbReference>
<gene>
    <name evidence="2" type="ORF">BOX17_14790</name>
</gene>
<accession>A0A1J0VJB5</accession>
<proteinExistence type="predicted"/>
<evidence type="ECO:0000256" key="1">
    <source>
        <dbReference type="ARBA" id="ARBA00022679"/>
    </source>
</evidence>